<dbReference type="CDD" id="cd07518">
    <property type="entry name" value="HAD_YbiV-Like"/>
    <property type="match status" value="1"/>
</dbReference>
<dbReference type="Gene3D" id="3.30.1240.10">
    <property type="match status" value="1"/>
</dbReference>
<dbReference type="RefSeq" id="WP_379935295.1">
    <property type="nucleotide sequence ID" value="NZ_JBHTHY010000011.1"/>
</dbReference>
<dbReference type="InterPro" id="IPR023214">
    <property type="entry name" value="HAD_sf"/>
</dbReference>
<gene>
    <name evidence="1" type="ORF">ACFQZJ_13660</name>
</gene>
<dbReference type="NCBIfam" id="TIGR00099">
    <property type="entry name" value="Cof-subfamily"/>
    <property type="match status" value="1"/>
</dbReference>
<dbReference type="InterPro" id="IPR006379">
    <property type="entry name" value="HAD-SF_hydro_IIB"/>
</dbReference>
<dbReference type="NCBIfam" id="TIGR01484">
    <property type="entry name" value="HAD-SF-IIB"/>
    <property type="match status" value="1"/>
</dbReference>
<dbReference type="SFLD" id="SFLDG01144">
    <property type="entry name" value="C2.B.4:_PGP_Like"/>
    <property type="match status" value="1"/>
</dbReference>
<dbReference type="EMBL" id="JBHTHY010000011">
    <property type="protein sequence ID" value="MFD0798513.1"/>
    <property type="molecule type" value="Genomic_DNA"/>
</dbReference>
<dbReference type="Gene3D" id="3.40.50.1000">
    <property type="entry name" value="HAD superfamily/HAD-like"/>
    <property type="match status" value="1"/>
</dbReference>
<proteinExistence type="predicted"/>
<dbReference type="PANTHER" id="PTHR10000">
    <property type="entry name" value="PHOSPHOSERINE PHOSPHATASE"/>
    <property type="match status" value="1"/>
</dbReference>
<dbReference type="Proteomes" id="UP001597012">
    <property type="component" value="Unassembled WGS sequence"/>
</dbReference>
<keyword evidence="1" id="KW-0378">Hydrolase</keyword>
<dbReference type="Pfam" id="PF08282">
    <property type="entry name" value="Hydrolase_3"/>
    <property type="match status" value="1"/>
</dbReference>
<accession>A0ABW3B5A1</accession>
<sequence>MDVSKIKMVVTDMDGTLLNSNHEVSSRFFELFTGLKSKGILFVAASGRQYNSIIDKLGPIKNDIIVVAENGGFVVQREKELLSTPLPNKYVTETLSILNQQTDIHPVLCGKHTAYLTKKSDAFVDKLKEYYSEFVLVDQLENVSAEIIKVAMYHFESSEKHIYPHVKHLENLLQVKVSGSNWVDISSANANKGFALQQLMDTHNIKPNELMVFGDYNNDLEMLALADYSFAMENAHSNVKSTAKFQTLSNNNFGVELVLEKLLSQL</sequence>
<dbReference type="SFLD" id="SFLDG01140">
    <property type="entry name" value="C2.B:_Phosphomannomutase_and_P"/>
    <property type="match status" value="1"/>
</dbReference>
<reference evidence="2" key="1">
    <citation type="journal article" date="2019" name="Int. J. Syst. Evol. Microbiol.">
        <title>The Global Catalogue of Microorganisms (GCM) 10K type strain sequencing project: providing services to taxonomists for standard genome sequencing and annotation.</title>
        <authorList>
            <consortium name="The Broad Institute Genomics Platform"/>
            <consortium name="The Broad Institute Genome Sequencing Center for Infectious Disease"/>
            <person name="Wu L."/>
            <person name="Ma J."/>
        </authorList>
    </citation>
    <scope>NUCLEOTIDE SEQUENCE [LARGE SCALE GENOMIC DNA]</scope>
    <source>
        <strain evidence="2">CCUG 61948</strain>
    </source>
</reference>
<dbReference type="InterPro" id="IPR036412">
    <property type="entry name" value="HAD-like_sf"/>
</dbReference>
<protein>
    <submittedName>
        <fullName evidence="1">HAD family hydrolase</fullName>
        <ecNumber evidence="1">3.1.3.-</ecNumber>
    </submittedName>
</protein>
<name>A0ABW3B5A1_9FLAO</name>
<dbReference type="EC" id="3.1.3.-" evidence="1"/>
<evidence type="ECO:0000313" key="2">
    <source>
        <dbReference type="Proteomes" id="UP001597012"/>
    </source>
</evidence>
<dbReference type="InterPro" id="IPR000150">
    <property type="entry name" value="Cof"/>
</dbReference>
<evidence type="ECO:0000313" key="1">
    <source>
        <dbReference type="EMBL" id="MFD0798513.1"/>
    </source>
</evidence>
<dbReference type="GO" id="GO:0016787">
    <property type="term" value="F:hydrolase activity"/>
    <property type="evidence" value="ECO:0007669"/>
    <property type="project" value="UniProtKB-KW"/>
</dbReference>
<comment type="caution">
    <text evidence="1">The sequence shown here is derived from an EMBL/GenBank/DDBJ whole genome shotgun (WGS) entry which is preliminary data.</text>
</comment>
<organism evidence="1 2">
    <name type="scientific">Maribacter chungangensis</name>
    <dbReference type="NCBI Taxonomy" id="1069117"/>
    <lineage>
        <taxon>Bacteria</taxon>
        <taxon>Pseudomonadati</taxon>
        <taxon>Bacteroidota</taxon>
        <taxon>Flavobacteriia</taxon>
        <taxon>Flavobacteriales</taxon>
        <taxon>Flavobacteriaceae</taxon>
        <taxon>Maribacter</taxon>
    </lineage>
</organism>
<keyword evidence="2" id="KW-1185">Reference proteome</keyword>
<dbReference type="SFLD" id="SFLDS00003">
    <property type="entry name" value="Haloacid_Dehalogenase"/>
    <property type="match status" value="1"/>
</dbReference>
<dbReference type="SUPFAM" id="SSF56784">
    <property type="entry name" value="HAD-like"/>
    <property type="match status" value="1"/>
</dbReference>
<dbReference type="PANTHER" id="PTHR10000:SF53">
    <property type="entry name" value="5-AMINO-6-(5-PHOSPHO-D-RIBITYLAMINO)URACIL PHOSPHATASE YBJI-RELATED"/>
    <property type="match status" value="1"/>
</dbReference>